<reference evidence="3" key="1">
    <citation type="journal article" date="2019" name="Int. J. Syst. Evol. Microbiol.">
        <title>The Global Catalogue of Microorganisms (GCM) 10K type strain sequencing project: providing services to taxonomists for standard genome sequencing and annotation.</title>
        <authorList>
            <consortium name="The Broad Institute Genomics Platform"/>
            <consortium name="The Broad Institute Genome Sequencing Center for Infectious Disease"/>
            <person name="Wu L."/>
            <person name="Ma J."/>
        </authorList>
    </citation>
    <scope>NUCLEOTIDE SEQUENCE [LARGE SCALE GENOMIC DNA]</scope>
    <source>
        <strain evidence="3">JCM 17841</strain>
    </source>
</reference>
<dbReference type="Gene3D" id="2.60.120.10">
    <property type="entry name" value="Jelly Rolls"/>
    <property type="match status" value="2"/>
</dbReference>
<name>A0ABP8QRD1_9BACT</name>
<dbReference type="CDD" id="cd02212">
    <property type="entry name" value="cupin_UGlyAH_C"/>
    <property type="match status" value="1"/>
</dbReference>
<protein>
    <submittedName>
        <fullName evidence="2">(S)-ureidoglycine aminohydrolase</fullName>
    </submittedName>
</protein>
<proteinExistence type="predicted"/>
<dbReference type="NCBIfam" id="TIGR03214">
    <property type="entry name" value="ura-cupin"/>
    <property type="match status" value="1"/>
</dbReference>
<feature type="domain" description="Cupin type-2" evidence="1">
    <location>
        <begin position="94"/>
        <end position="136"/>
    </location>
</feature>
<dbReference type="SUPFAM" id="SSF51182">
    <property type="entry name" value="RmlC-like cupins"/>
    <property type="match status" value="1"/>
</dbReference>
<dbReference type="Pfam" id="PF07883">
    <property type="entry name" value="Cupin_2"/>
    <property type="match status" value="1"/>
</dbReference>
<dbReference type="EMBL" id="BAABGQ010000012">
    <property type="protein sequence ID" value="GAA4508770.1"/>
    <property type="molecule type" value="Genomic_DNA"/>
</dbReference>
<dbReference type="Proteomes" id="UP001501243">
    <property type="component" value="Unassembled WGS sequence"/>
</dbReference>
<keyword evidence="3" id="KW-1185">Reference proteome</keyword>
<gene>
    <name evidence="2" type="primary">allE</name>
    <name evidence="2" type="ORF">GCM10023172_41440</name>
</gene>
<dbReference type="InterPro" id="IPR014710">
    <property type="entry name" value="RmlC-like_jellyroll"/>
</dbReference>
<evidence type="ECO:0000313" key="2">
    <source>
        <dbReference type="EMBL" id="GAA4508770.1"/>
    </source>
</evidence>
<dbReference type="InterPro" id="IPR011051">
    <property type="entry name" value="RmlC_Cupin_sf"/>
</dbReference>
<sequence length="273" mass="30579">MTSDFYTFSTSDFYDSPILFRPSHLMELGSTTRSVVRRNHAIIAPDGYINSNVPGWTGCTVNVIINEQMGARLCQTLVTLTDAGQLTGATEASQIFFYVVQGQVQATIGDDSRILTAGKFVYVPIGQSYTFKNPTAGTQLLTFHKVYEPLAGYATPSVCWGEKDDSKAPVYMNDEALRIQELLPNELGFDMAINIFTYQPGGNLPMVETHIMEHVLLYLQGKAIYMLDQQWYPVQKGDSIWMAPFCQQWAASIGKEPSVYIYYKNVNRFPTAI</sequence>
<dbReference type="InterPro" id="IPR013096">
    <property type="entry name" value="Cupin_2"/>
</dbReference>
<dbReference type="PANTHER" id="PTHR34571:SF1">
    <property type="entry name" value="(S)-UREIDOGLYCINE AMINOHYDROLASE"/>
    <property type="match status" value="1"/>
</dbReference>
<accession>A0ABP8QRD1</accession>
<dbReference type="InterPro" id="IPR044697">
    <property type="entry name" value="UGlyAH_cupin_C"/>
</dbReference>
<evidence type="ECO:0000259" key="1">
    <source>
        <dbReference type="Pfam" id="PF07883"/>
    </source>
</evidence>
<dbReference type="PANTHER" id="PTHR34571">
    <property type="entry name" value="(S)-UREIDOGLYCINE AMINOHYDROLASE"/>
    <property type="match status" value="1"/>
</dbReference>
<evidence type="ECO:0000313" key="3">
    <source>
        <dbReference type="Proteomes" id="UP001501243"/>
    </source>
</evidence>
<comment type="caution">
    <text evidence="2">The sequence shown here is derived from an EMBL/GenBank/DDBJ whole genome shotgun (WGS) entry which is preliminary data.</text>
</comment>
<dbReference type="InterPro" id="IPR017627">
    <property type="entry name" value="UGHY"/>
</dbReference>
<organism evidence="2 3">
    <name type="scientific">Hymenobacter ginsengisoli</name>
    <dbReference type="NCBI Taxonomy" id="1051626"/>
    <lineage>
        <taxon>Bacteria</taxon>
        <taxon>Pseudomonadati</taxon>
        <taxon>Bacteroidota</taxon>
        <taxon>Cytophagia</taxon>
        <taxon>Cytophagales</taxon>
        <taxon>Hymenobacteraceae</taxon>
        <taxon>Hymenobacter</taxon>
    </lineage>
</organism>